<keyword evidence="1" id="KW-0175">Coiled coil</keyword>
<dbReference type="AlphaFoldDB" id="A0A941IWK7"/>
<reference evidence="2" key="2">
    <citation type="submission" date="2021-04" db="EMBL/GenBank/DDBJ databases">
        <authorList>
            <person name="Zhang T."/>
            <person name="Zhang Y."/>
            <person name="Lu D."/>
            <person name="Zuo D."/>
            <person name="Du Z."/>
        </authorList>
    </citation>
    <scope>NUCLEOTIDE SEQUENCE</scope>
    <source>
        <strain evidence="2">JR1</strain>
    </source>
</reference>
<gene>
    <name evidence="2" type="ORF">KDU71_03730</name>
</gene>
<dbReference type="Gene3D" id="3.30.450.40">
    <property type="match status" value="1"/>
</dbReference>
<evidence type="ECO:0000313" key="2">
    <source>
        <dbReference type="EMBL" id="MBR8534658.1"/>
    </source>
</evidence>
<reference evidence="2" key="1">
    <citation type="journal article" date="2018" name="Int. J. Syst. Evol. Microbiol.">
        <title>Carboxylicivirga sediminis sp. nov., isolated from coastal sediment.</title>
        <authorList>
            <person name="Wang F.Q."/>
            <person name="Ren L.H."/>
            <person name="Zou R.J."/>
            <person name="Sun Y.Z."/>
            <person name="Liu X.J."/>
            <person name="Jiang F."/>
            <person name="Liu L.J."/>
        </authorList>
    </citation>
    <scope>NUCLEOTIDE SEQUENCE</scope>
    <source>
        <strain evidence="2">JR1</strain>
    </source>
</reference>
<feature type="coiled-coil region" evidence="1">
    <location>
        <begin position="470"/>
        <end position="497"/>
    </location>
</feature>
<keyword evidence="3" id="KW-1185">Reference proteome</keyword>
<sequence length="795" mass="91827">MIDKDYIKVNCSLCNIPFKTKLSFQLLIKEIEKMSVEHSHVMSYMAVELLKKLDHAPELKADSVSQAMLDKYPELVKQLMSFAFNPLQDDLELSAAWKPFEPDGEFYSTSAFKRVLGEGNRIMGLAKEDEMELDENLLLVTILYQAYFIILERYYKVDIPVDLPFTLKMTNTDTGIVKFFNKRFNSRFLEIRTTGKVKELSAEDLKVLLDNDHDLDLWNKLIPLDEFEFRGFIQFQYHDVTRDHTISKLKSDLLKKETVLSKEGYLRIKDKIRTLIENPEAEFGMAANYGFETNLNQQFIWNTIIPREELDCFSYQGTMYEKAFNKKQIVLTSDIAQLERNVVVEKLLKYGIRSHAIVPLLHEGEIMGMLEFGCKKPGSITMIQLKLLHDLFPIFALAMKRSKEDWNDMVRSVIQEEYTAIHPTVEWRFREAAAQLINNDESIDNVKNEDIVFPDVVPIYGASDIRGSSLERNEAIREDLETQLKAAKQILENDKEVADVPLMNDLRYTISRHLKTVGSGLKAGDEVVIIDFLKKEVKPVLDLFKSRYPEMGSLIAGYEALLDPELGVIYDKRKDFEDSLTLINDKVSDIIDKEQLSAQKVYPHYFEKYRTDGIEYNAYIGQSLVKDMEYSDIYLKNMRLWQLLVMVKVAREVRSLQSSLPTKLDITQLILVHSNPLSIAFRQDEKKFDVAGAYNIRYEITKKRIDKALVKGSNERITQVGKIAIVYSHADEIAEYRHFLDFMKAQGYITRKVEDLELEDLKGASGLRALRIEVDFKGTNTGLLDAKAYEEVITK</sequence>
<dbReference type="EMBL" id="JAGTAR010000003">
    <property type="protein sequence ID" value="MBR8534658.1"/>
    <property type="molecule type" value="Genomic_DNA"/>
</dbReference>
<name>A0A941IWK7_9BACT</name>
<protein>
    <submittedName>
        <fullName evidence="2">GAF domain-containing protein</fullName>
    </submittedName>
</protein>
<dbReference type="InterPro" id="IPR029016">
    <property type="entry name" value="GAF-like_dom_sf"/>
</dbReference>
<dbReference type="SUPFAM" id="SSF55781">
    <property type="entry name" value="GAF domain-like"/>
    <property type="match status" value="1"/>
</dbReference>
<evidence type="ECO:0000256" key="1">
    <source>
        <dbReference type="SAM" id="Coils"/>
    </source>
</evidence>
<accession>A0A941IWK7</accession>
<dbReference type="Proteomes" id="UP000679220">
    <property type="component" value="Unassembled WGS sequence"/>
</dbReference>
<comment type="caution">
    <text evidence="2">The sequence shown here is derived from an EMBL/GenBank/DDBJ whole genome shotgun (WGS) entry which is preliminary data.</text>
</comment>
<evidence type="ECO:0000313" key="3">
    <source>
        <dbReference type="Proteomes" id="UP000679220"/>
    </source>
</evidence>
<organism evidence="2 3">
    <name type="scientific">Carboxylicivirga sediminis</name>
    <dbReference type="NCBI Taxonomy" id="2006564"/>
    <lineage>
        <taxon>Bacteria</taxon>
        <taxon>Pseudomonadati</taxon>
        <taxon>Bacteroidota</taxon>
        <taxon>Bacteroidia</taxon>
        <taxon>Marinilabiliales</taxon>
        <taxon>Marinilabiliaceae</taxon>
        <taxon>Carboxylicivirga</taxon>
    </lineage>
</organism>
<proteinExistence type="predicted"/>
<dbReference type="RefSeq" id="WP_212188557.1">
    <property type="nucleotide sequence ID" value="NZ_JAGTAR010000003.1"/>
</dbReference>